<feature type="compositionally biased region" description="Polar residues" evidence="1">
    <location>
        <begin position="108"/>
        <end position="119"/>
    </location>
</feature>
<protein>
    <submittedName>
        <fullName evidence="2">Uncharacterized protein</fullName>
    </submittedName>
</protein>
<name>W9DZS9_9ACTN</name>
<gene>
    <name evidence="2" type="ORF">ActroDRAFT_0122</name>
</gene>
<dbReference type="EMBL" id="AZAN01000001">
    <property type="protein sequence ID" value="ETA71100.1"/>
    <property type="molecule type" value="Genomic_DNA"/>
</dbReference>
<sequence>MRKDSASPSRVARSFSPTSTPGSAPECPENSRIFLFRRKPDPRLLSVVASSMEESGGSARATGGMVDGMAARTASGVWPKAVQELPSACDRATRSCAVREHRADPTGAMQNSTAGTTGVPTPPRGSRIRLAGPGRCRILPDRTRPACGILQRGLGSGWIARGRRRISHQARPEHRRLRADQGSGWSDQGDAESFRTEHDRATGRDPARAQLTPDLRGCALSSVGQAKPGQGSAGRSSGAMHNPPPATATAA</sequence>
<feature type="compositionally biased region" description="Pro residues" evidence="1">
    <location>
        <begin position="242"/>
        <end position="251"/>
    </location>
</feature>
<dbReference type="AlphaFoldDB" id="W9DZS9"/>
<dbReference type="HOGENOM" id="CLU_1105305_0_0_11"/>
<evidence type="ECO:0000256" key="1">
    <source>
        <dbReference type="SAM" id="MobiDB-lite"/>
    </source>
</evidence>
<accession>W9DZS9</accession>
<dbReference type="Proteomes" id="UP000019485">
    <property type="component" value="Unassembled WGS sequence"/>
</dbReference>
<feature type="compositionally biased region" description="Basic and acidic residues" evidence="1">
    <location>
        <begin position="192"/>
        <end position="207"/>
    </location>
</feature>
<feature type="compositionally biased region" description="Basic residues" evidence="1">
    <location>
        <begin position="165"/>
        <end position="177"/>
    </location>
</feature>
<feature type="region of interest" description="Disordered" evidence="1">
    <location>
        <begin position="1"/>
        <end position="32"/>
    </location>
</feature>
<organism evidence="2 3">
    <name type="scientific">Actinospica robiniae DSM 44927</name>
    <dbReference type="NCBI Taxonomy" id="479430"/>
    <lineage>
        <taxon>Bacteria</taxon>
        <taxon>Bacillati</taxon>
        <taxon>Actinomycetota</taxon>
        <taxon>Actinomycetes</taxon>
        <taxon>Catenulisporales</taxon>
        <taxon>Actinospicaceae</taxon>
        <taxon>Actinospica</taxon>
    </lineage>
</organism>
<feature type="region of interest" description="Disordered" evidence="1">
    <location>
        <begin position="165"/>
        <end position="251"/>
    </location>
</feature>
<proteinExistence type="predicted"/>
<comment type="caution">
    <text evidence="2">The sequence shown here is derived from an EMBL/GenBank/DDBJ whole genome shotgun (WGS) entry which is preliminary data.</text>
</comment>
<evidence type="ECO:0000313" key="2">
    <source>
        <dbReference type="EMBL" id="ETA71100.1"/>
    </source>
</evidence>
<feature type="region of interest" description="Disordered" evidence="1">
    <location>
        <begin position="103"/>
        <end position="127"/>
    </location>
</feature>
<evidence type="ECO:0000313" key="3">
    <source>
        <dbReference type="Proteomes" id="UP000019485"/>
    </source>
</evidence>
<reference evidence="2 3" key="1">
    <citation type="submission" date="2013-08" db="EMBL/GenBank/DDBJ databases">
        <authorList>
            <consortium name="DOE Joint Genome Institute"/>
            <person name="Eisen J."/>
            <person name="Huntemann M."/>
            <person name="Han J."/>
            <person name="Chen A."/>
            <person name="Kyrpides N."/>
            <person name="Mavromatis K."/>
            <person name="Markowitz V."/>
            <person name="Palaniappan K."/>
            <person name="Ivanova N."/>
            <person name="Schaumberg A."/>
            <person name="Pati A."/>
            <person name="Liolios K."/>
            <person name="Nordberg H.P."/>
            <person name="Cantor M.N."/>
            <person name="Hua S.X."/>
            <person name="Woyke T."/>
        </authorList>
    </citation>
    <scope>NUCLEOTIDE SEQUENCE [LARGE SCALE GENOMIC DNA]</scope>
    <source>
        <strain evidence="2 3">DSM 44927</strain>
    </source>
</reference>
<keyword evidence="3" id="KW-1185">Reference proteome</keyword>